<dbReference type="OrthoDB" id="4120491at2"/>
<dbReference type="EMBL" id="CAIE01000017">
    <property type="protein sequence ID" value="CCH17049.1"/>
    <property type="molecule type" value="Genomic_DNA"/>
</dbReference>
<evidence type="ECO:0000256" key="1">
    <source>
        <dbReference type="ARBA" id="ARBA00022679"/>
    </source>
</evidence>
<evidence type="ECO:0000259" key="3">
    <source>
        <dbReference type="Pfam" id="PF02709"/>
    </source>
</evidence>
<dbReference type="eggNOG" id="COG1216">
    <property type="taxonomic scope" value="Bacteria"/>
</dbReference>
<evidence type="ECO:0000313" key="5">
    <source>
        <dbReference type="Proteomes" id="UP000003448"/>
    </source>
</evidence>
<sequence length="411" mass="45381">MGHRIRVSVIIATYNQADLLAETLRYLVRQTIPTDEFEVIVGDDGSTDHTAEVARSFADTLQVKYVFQEDRGFRAAAARNAAARLAAGALLITLDTGSMVGPDFLAAHLAAHEGGESRRAVIGLSYGYNPEVPTARVDDLLAQMLPETAVERFRDLPEFQDVRQSYFADCDMDLSRRLVAWQAFWTLNASMRTDDFRRVGGFEEKFEGWGGEDMELALRLQRAGLTIEVAPDAWVVVAPHERDHKANFDALFVNMRMFLSKFPEPVVELGLGVMLDKGEFWAWERSYRELLDWREQTGGLSVSDEIAKALADVPADESVAIIGCGAELPESVTGAILVDFDDQLLDRAVRSGDHSGYHAVGVHTLLADDSVDTVVITSRMAGLWGTWSAEILAEADRIGRRTIAYADPATP</sequence>
<proteinExistence type="predicted"/>
<keyword evidence="5" id="KW-1185">Reference proteome</keyword>
<dbReference type="AlphaFoldDB" id="I0KZQ2"/>
<dbReference type="SUPFAM" id="SSF53448">
    <property type="entry name" value="Nucleotide-diphospho-sugar transferases"/>
    <property type="match status" value="1"/>
</dbReference>
<dbReference type="Gene3D" id="3.90.550.10">
    <property type="entry name" value="Spore Coat Polysaccharide Biosynthesis Protein SpsA, Chain A"/>
    <property type="match status" value="1"/>
</dbReference>
<dbReference type="InterPro" id="IPR001173">
    <property type="entry name" value="Glyco_trans_2-like"/>
</dbReference>
<evidence type="ECO:0000259" key="2">
    <source>
        <dbReference type="Pfam" id="PF00535"/>
    </source>
</evidence>
<dbReference type="Proteomes" id="UP000003448">
    <property type="component" value="Unassembled WGS sequence"/>
</dbReference>
<feature type="domain" description="Glycosyltransferase 2-like" evidence="2">
    <location>
        <begin position="8"/>
        <end position="136"/>
    </location>
</feature>
<dbReference type="PANTHER" id="PTHR43685:SF3">
    <property type="entry name" value="SLR2126 PROTEIN"/>
    <property type="match status" value="1"/>
</dbReference>
<organism evidence="4 5">
    <name type="scientific">Micromonospora lupini str. Lupac 08</name>
    <dbReference type="NCBI Taxonomy" id="1150864"/>
    <lineage>
        <taxon>Bacteria</taxon>
        <taxon>Bacillati</taxon>
        <taxon>Actinomycetota</taxon>
        <taxon>Actinomycetes</taxon>
        <taxon>Micromonosporales</taxon>
        <taxon>Micromonosporaceae</taxon>
        <taxon>Micromonospora</taxon>
    </lineage>
</organism>
<name>I0KZQ2_9ACTN</name>
<feature type="domain" description="Galactosyltransferase C-terminal" evidence="3">
    <location>
        <begin position="177"/>
        <end position="231"/>
    </location>
</feature>
<keyword evidence="1 4" id="KW-0808">Transferase</keyword>
<dbReference type="RefSeq" id="WP_007457434.1">
    <property type="nucleotide sequence ID" value="NZ_HF570108.1"/>
</dbReference>
<dbReference type="InterPro" id="IPR029044">
    <property type="entry name" value="Nucleotide-diphossugar_trans"/>
</dbReference>
<dbReference type="InterPro" id="IPR050834">
    <property type="entry name" value="Glycosyltransf_2"/>
</dbReference>
<dbReference type="PANTHER" id="PTHR43685">
    <property type="entry name" value="GLYCOSYLTRANSFERASE"/>
    <property type="match status" value="1"/>
</dbReference>
<dbReference type="GO" id="GO:0016740">
    <property type="term" value="F:transferase activity"/>
    <property type="evidence" value="ECO:0007669"/>
    <property type="project" value="UniProtKB-KW"/>
</dbReference>
<dbReference type="Pfam" id="PF02709">
    <property type="entry name" value="Glyco_transf_7C"/>
    <property type="match status" value="1"/>
</dbReference>
<dbReference type="InterPro" id="IPR027791">
    <property type="entry name" value="Galactosyl_T_C"/>
</dbReference>
<evidence type="ECO:0000313" key="4">
    <source>
        <dbReference type="EMBL" id="CCH17049.1"/>
    </source>
</evidence>
<accession>I0KZQ2</accession>
<protein>
    <submittedName>
        <fullName evidence="4">Glycosyltransferase</fullName>
    </submittedName>
</protein>
<gene>
    <name evidence="4" type="ORF">MILUP08_41968</name>
</gene>
<dbReference type="STRING" id="1150864.MILUP08_41968"/>
<dbReference type="Pfam" id="PF00535">
    <property type="entry name" value="Glycos_transf_2"/>
    <property type="match status" value="1"/>
</dbReference>
<reference evidence="5" key="1">
    <citation type="journal article" date="2012" name="J. Bacteriol.">
        <title>Genome Sequence of Micromonospora lupini Lupac 08, Isolated from Root Nodules of Lupinus angustifolius.</title>
        <authorList>
            <person name="Alonso-Vega P."/>
            <person name="Normand P."/>
            <person name="Bacigalupe R."/>
            <person name="Pujic P."/>
            <person name="Lajus A."/>
            <person name="Vallenet D."/>
            <person name="Carro L."/>
            <person name="Coll P."/>
            <person name="Trujillo M.E."/>
        </authorList>
    </citation>
    <scope>NUCLEOTIDE SEQUENCE [LARGE SCALE GENOMIC DNA]</scope>
    <source>
        <strain evidence="5">Lupac 08</strain>
    </source>
</reference>
<comment type="caution">
    <text evidence="4">The sequence shown here is derived from an EMBL/GenBank/DDBJ whole genome shotgun (WGS) entry which is preliminary data.</text>
</comment>